<feature type="signal peptide" evidence="1">
    <location>
        <begin position="1"/>
        <end position="31"/>
    </location>
</feature>
<dbReference type="EMBL" id="CP046147">
    <property type="protein sequence ID" value="WFG39745.1"/>
    <property type="molecule type" value="Genomic_DNA"/>
</dbReference>
<accession>A0AAJ5ZEY4</accession>
<dbReference type="AlphaFoldDB" id="A0AAJ5ZEY4"/>
<evidence type="ECO:0000256" key="1">
    <source>
        <dbReference type="SAM" id="SignalP"/>
    </source>
</evidence>
<protein>
    <submittedName>
        <fullName evidence="3">Uncharacterized protein</fullName>
    </submittedName>
</protein>
<evidence type="ECO:0000313" key="3">
    <source>
        <dbReference type="EMBL" id="WFG39745.1"/>
    </source>
</evidence>
<keyword evidence="1" id="KW-0732">Signal</keyword>
<dbReference type="EMBL" id="WMBE01000001">
    <property type="protein sequence ID" value="MDG0865501.1"/>
    <property type="molecule type" value="Genomic_DNA"/>
</dbReference>
<reference evidence="3" key="2">
    <citation type="journal article" date="2023" name="Nat. Commun.">
        <title>Cultivation of marine bacteria of the SAR202 clade.</title>
        <authorList>
            <person name="Lim Y."/>
            <person name="Seo J.H."/>
            <person name="Giovannoni S.J."/>
            <person name="Kang I."/>
            <person name="Cho J.C."/>
        </authorList>
    </citation>
    <scope>NUCLEOTIDE SEQUENCE</scope>
    <source>
        <strain evidence="3">JH1073</strain>
    </source>
</reference>
<proteinExistence type="predicted"/>
<sequence>MLGKKMFYKRSVMIAIAVVALMTLTAGVAAAASAKAKKIDALGGVGGVGLDLGGTVDSKFKIKNDVIKNVKITTNGEGFGGLVAAMTGCEPHGKHSATACGSAGDILNGALIESAHKSKATLDVIAFDAGTQTLVGTLKGSLKADLKITGANAEVLVGSAKMNIASGELPSYYNCLIGINIATGAPIWGLMQSCIDADGPQALGLFDTGSGTYPLDPSAGPVLVPTELHVVDTGKFDVKNDDSKLSGKISVTADVVGGVASGPIVITKGKGSFAID</sequence>
<dbReference type="Proteomes" id="UP001219901">
    <property type="component" value="Chromosome"/>
</dbReference>
<dbReference type="Proteomes" id="UP001321249">
    <property type="component" value="Unassembled WGS sequence"/>
</dbReference>
<dbReference type="RefSeq" id="WP_342823763.1">
    <property type="nucleotide sequence ID" value="NZ_CP046146.1"/>
</dbReference>
<gene>
    <name evidence="2" type="ORF">GKO46_00235</name>
    <name evidence="3" type="ORF">GKO48_08985</name>
</gene>
<reference evidence="4 5" key="1">
    <citation type="submission" date="2019-11" db="EMBL/GenBank/DDBJ databases">
        <authorList>
            <person name="Cho J.-C."/>
        </authorList>
    </citation>
    <scope>NUCLEOTIDE SEQUENCE [LARGE SCALE GENOMIC DNA]</scope>
    <source>
        <strain evidence="3 4">JH1073</strain>
        <strain evidence="2 5">JH702</strain>
    </source>
</reference>
<reference evidence="4" key="3">
    <citation type="submission" date="2023-06" db="EMBL/GenBank/DDBJ databases">
        <title>Pangenomics reveal diversification of enzyme families and niche specialization in globally abundant SAR202 bacteria.</title>
        <authorList>
            <person name="Saw J.H.W."/>
        </authorList>
    </citation>
    <scope>NUCLEOTIDE SEQUENCE [LARGE SCALE GENOMIC DNA]</scope>
    <source>
        <strain evidence="4">JH1073</strain>
    </source>
</reference>
<name>A0AAJ5ZEY4_9CHLR</name>
<feature type="chain" id="PRO_5042469452" evidence="1">
    <location>
        <begin position="32"/>
        <end position="276"/>
    </location>
</feature>
<evidence type="ECO:0000313" key="4">
    <source>
        <dbReference type="Proteomes" id="UP001219901"/>
    </source>
</evidence>
<organism evidence="3 4">
    <name type="scientific">Candidatus Lucifugimonas marina</name>
    <dbReference type="NCBI Taxonomy" id="3038979"/>
    <lineage>
        <taxon>Bacteria</taxon>
        <taxon>Bacillati</taxon>
        <taxon>Chloroflexota</taxon>
        <taxon>Dehalococcoidia</taxon>
        <taxon>SAR202 cluster</taxon>
        <taxon>Candidatus Lucifugimonadales</taxon>
        <taxon>Candidatus Lucifugimonadaceae</taxon>
        <taxon>Candidatus Lucifugimonas</taxon>
    </lineage>
</organism>
<evidence type="ECO:0000313" key="2">
    <source>
        <dbReference type="EMBL" id="MDG0865501.1"/>
    </source>
</evidence>
<keyword evidence="4" id="KW-1185">Reference proteome</keyword>
<evidence type="ECO:0000313" key="5">
    <source>
        <dbReference type="Proteomes" id="UP001321249"/>
    </source>
</evidence>